<dbReference type="Gene3D" id="3.30.450.20">
    <property type="entry name" value="PAS domain"/>
    <property type="match status" value="2"/>
</dbReference>
<dbReference type="InterPro" id="IPR004089">
    <property type="entry name" value="MCPsignal_dom"/>
</dbReference>
<evidence type="ECO:0000256" key="3">
    <source>
        <dbReference type="ARBA" id="ARBA00022500"/>
    </source>
</evidence>
<dbReference type="RefSeq" id="WP_241407514.1">
    <property type="nucleotide sequence ID" value="NZ_JABTAE010000001.1"/>
</dbReference>
<organism evidence="13 14">
    <name type="scientific">Clostridium beijerinckii</name>
    <name type="common">Clostridium MP</name>
    <dbReference type="NCBI Taxonomy" id="1520"/>
    <lineage>
        <taxon>Bacteria</taxon>
        <taxon>Bacillati</taxon>
        <taxon>Bacillota</taxon>
        <taxon>Clostridia</taxon>
        <taxon>Eubacteriales</taxon>
        <taxon>Clostridiaceae</taxon>
        <taxon>Clostridium</taxon>
    </lineage>
</organism>
<feature type="transmembrane region" description="Helical" evidence="10">
    <location>
        <begin position="288"/>
        <end position="308"/>
    </location>
</feature>
<keyword evidence="4 10" id="KW-0812">Transmembrane</keyword>
<dbReference type="Gene3D" id="6.10.340.10">
    <property type="match status" value="1"/>
</dbReference>
<keyword evidence="7 9" id="KW-0807">Transducer</keyword>
<dbReference type="FunFam" id="1.10.287.950:FF:000001">
    <property type="entry name" value="Methyl-accepting chemotaxis sensory transducer"/>
    <property type="match status" value="1"/>
</dbReference>
<keyword evidence="5 10" id="KW-1133">Transmembrane helix</keyword>
<dbReference type="CDD" id="cd18773">
    <property type="entry name" value="PDC1_HK_sensor"/>
    <property type="match status" value="1"/>
</dbReference>
<evidence type="ECO:0000259" key="11">
    <source>
        <dbReference type="PROSITE" id="PS50111"/>
    </source>
</evidence>
<sequence>MVIRILACKKWYQERAWRSHFVPSSVPLIIFTIINLFFSQKIAVENALADNFKRAQIVDEKINCLIERNMYGIKSMARNPIISSYDAEKSKSILVESSKVYPDLSFTAVTKLDGVQFVRSDDSKSSDISDRNFYKSALKGQDEVVSEVLVSRDNGSLITVLATPIRDKEGGTVTGILQGNIELPVLNSFVKELSQDNATVYIVDSDGKLLAHPTKTLDKPEDRTDLNDFEFIKKGVKGESGSEEVVKDGKSMLVSYVQDKKTGWVICAEIPKSITVEKSIHSLINTTLIGIVILLVTCGGVFVLVGYATKPLHILLNAANKISDGDLTVNNINIKSNDEIGNLGRAFEKMAINLREVINNIKEHSERVSSASSEMTDVCEQQSKVATNSAENVNEIAEGSMLVSSKIDKINSNMNILDKAIKDINEKSDDVSSAVQTASSYSEKGSEALHKVNSSMVNIQGSVNDTSKVIDKLGEHSQAIGKITEVIKGISEQTNLLALNAAIEAARAGEQGKGFAVVADEVRKLAEQSGEAAGQVSALINGIQKETENVAVVMNKGINEVNDGTKVVNEANSYFQLIFKSIQEVASNMQQVSNAIDNMNKTEKEVFINISDITQLSEAVAGETQGISAATEEQVASIEEMTASVQSFSDMATTLKELTDKFKTN</sequence>
<evidence type="ECO:0000256" key="2">
    <source>
        <dbReference type="ARBA" id="ARBA00022475"/>
    </source>
</evidence>
<dbReference type="EMBL" id="LZZI01000019">
    <property type="protein sequence ID" value="OOM62790.1"/>
    <property type="molecule type" value="Genomic_DNA"/>
</dbReference>
<comment type="similarity">
    <text evidence="8">Belongs to the methyl-accepting chemotaxis (MCP) protein family.</text>
</comment>
<comment type="caution">
    <text evidence="13">The sequence shown here is derived from an EMBL/GenBank/DDBJ whole genome shotgun (WGS) entry which is preliminary data.</text>
</comment>
<evidence type="ECO:0000256" key="9">
    <source>
        <dbReference type="PROSITE-ProRule" id="PRU00284"/>
    </source>
</evidence>
<evidence type="ECO:0000256" key="5">
    <source>
        <dbReference type="ARBA" id="ARBA00022989"/>
    </source>
</evidence>
<evidence type="ECO:0000256" key="1">
    <source>
        <dbReference type="ARBA" id="ARBA00004651"/>
    </source>
</evidence>
<feature type="domain" description="HAMP" evidence="12">
    <location>
        <begin position="306"/>
        <end position="359"/>
    </location>
</feature>
<dbReference type="Pfam" id="PF00672">
    <property type="entry name" value="HAMP"/>
    <property type="match status" value="1"/>
</dbReference>
<keyword evidence="6 10" id="KW-0472">Membrane</keyword>
<evidence type="ECO:0000259" key="12">
    <source>
        <dbReference type="PROSITE" id="PS50885"/>
    </source>
</evidence>
<dbReference type="SUPFAM" id="SSF103190">
    <property type="entry name" value="Sensory domain-like"/>
    <property type="match status" value="1"/>
</dbReference>
<dbReference type="InterPro" id="IPR029151">
    <property type="entry name" value="Sensor-like_sf"/>
</dbReference>
<dbReference type="GO" id="GO:0006935">
    <property type="term" value="P:chemotaxis"/>
    <property type="evidence" value="ECO:0007669"/>
    <property type="project" value="UniProtKB-KW"/>
</dbReference>
<dbReference type="InterPro" id="IPR033479">
    <property type="entry name" value="dCache_1"/>
</dbReference>
<keyword evidence="2" id="KW-1003">Cell membrane</keyword>
<dbReference type="Pfam" id="PF02743">
    <property type="entry name" value="dCache_1"/>
    <property type="match status" value="1"/>
</dbReference>
<proteinExistence type="inferred from homology"/>
<keyword evidence="3" id="KW-0145">Chemotaxis</keyword>
<name>A0A1S8SB45_CLOBE</name>
<dbReference type="GO" id="GO:0007165">
    <property type="term" value="P:signal transduction"/>
    <property type="evidence" value="ECO:0007669"/>
    <property type="project" value="UniProtKB-KW"/>
</dbReference>
<evidence type="ECO:0000313" key="14">
    <source>
        <dbReference type="Proteomes" id="UP000190973"/>
    </source>
</evidence>
<dbReference type="PROSITE" id="PS50885">
    <property type="entry name" value="HAMP"/>
    <property type="match status" value="1"/>
</dbReference>
<accession>A0A1S8SB45</accession>
<evidence type="ECO:0000256" key="4">
    <source>
        <dbReference type="ARBA" id="ARBA00022692"/>
    </source>
</evidence>
<dbReference type="SMART" id="SM00283">
    <property type="entry name" value="MA"/>
    <property type="match status" value="1"/>
</dbReference>
<reference evidence="13 14" key="1">
    <citation type="submission" date="2016-05" db="EMBL/GenBank/DDBJ databases">
        <title>Microbial solvent formation.</title>
        <authorList>
            <person name="Poehlein A."/>
            <person name="Montoya Solano J.D."/>
            <person name="Flitsch S."/>
            <person name="Krabben P."/>
            <person name="Duerre P."/>
            <person name="Daniel R."/>
        </authorList>
    </citation>
    <scope>NUCLEOTIDE SEQUENCE [LARGE SCALE GENOMIC DNA]</scope>
    <source>
        <strain evidence="13 14">DSM 53</strain>
    </source>
</reference>
<dbReference type="GO" id="GO:0005886">
    <property type="term" value="C:plasma membrane"/>
    <property type="evidence" value="ECO:0007669"/>
    <property type="project" value="UniProtKB-SubCell"/>
</dbReference>
<dbReference type="InterPro" id="IPR003660">
    <property type="entry name" value="HAMP_dom"/>
</dbReference>
<evidence type="ECO:0000256" key="6">
    <source>
        <dbReference type="ARBA" id="ARBA00023136"/>
    </source>
</evidence>
<dbReference type="AlphaFoldDB" id="A0A1S8SB45"/>
<feature type="domain" description="Methyl-accepting transducer" evidence="11">
    <location>
        <begin position="378"/>
        <end position="614"/>
    </location>
</feature>
<dbReference type="Pfam" id="PF00015">
    <property type="entry name" value="MCPsignal"/>
    <property type="match status" value="1"/>
</dbReference>
<dbReference type="CDD" id="cd06225">
    <property type="entry name" value="HAMP"/>
    <property type="match status" value="1"/>
</dbReference>
<dbReference type="Gene3D" id="1.10.287.950">
    <property type="entry name" value="Methyl-accepting chemotaxis protein"/>
    <property type="match status" value="1"/>
</dbReference>
<evidence type="ECO:0000256" key="10">
    <source>
        <dbReference type="SAM" id="Phobius"/>
    </source>
</evidence>
<dbReference type="SUPFAM" id="SSF58104">
    <property type="entry name" value="Methyl-accepting chemotaxis protein (MCP) signaling domain"/>
    <property type="match status" value="1"/>
</dbReference>
<dbReference type="Proteomes" id="UP000190973">
    <property type="component" value="Unassembled WGS sequence"/>
</dbReference>
<dbReference type="PANTHER" id="PTHR32089">
    <property type="entry name" value="METHYL-ACCEPTING CHEMOTAXIS PROTEIN MCPB"/>
    <property type="match status" value="1"/>
</dbReference>
<comment type="subcellular location">
    <subcellularLocation>
        <location evidence="1">Cell membrane</location>
        <topology evidence="1">Multi-pass membrane protein</topology>
    </subcellularLocation>
</comment>
<dbReference type="PANTHER" id="PTHR32089:SF112">
    <property type="entry name" value="LYSOZYME-LIKE PROTEIN-RELATED"/>
    <property type="match status" value="1"/>
</dbReference>
<dbReference type="CDD" id="cd11386">
    <property type="entry name" value="MCP_signal"/>
    <property type="match status" value="1"/>
</dbReference>
<dbReference type="PROSITE" id="PS50111">
    <property type="entry name" value="CHEMOTAXIS_TRANSDUC_2"/>
    <property type="match status" value="1"/>
</dbReference>
<evidence type="ECO:0000256" key="8">
    <source>
        <dbReference type="ARBA" id="ARBA00029447"/>
    </source>
</evidence>
<evidence type="ECO:0000256" key="7">
    <source>
        <dbReference type="ARBA" id="ARBA00023224"/>
    </source>
</evidence>
<dbReference type="CDD" id="cd12912">
    <property type="entry name" value="PDC2_MCP_like"/>
    <property type="match status" value="1"/>
</dbReference>
<evidence type="ECO:0000313" key="13">
    <source>
        <dbReference type="EMBL" id="OOM62790.1"/>
    </source>
</evidence>
<protein>
    <submittedName>
        <fullName evidence="13">Methyl-accepting chemotaxis protein McpB</fullName>
    </submittedName>
</protein>
<gene>
    <name evidence="13" type="primary">mcpB_7</name>
    <name evidence="13" type="ORF">CLBCK_15590</name>
</gene>
<dbReference type="SMART" id="SM00304">
    <property type="entry name" value="HAMP"/>
    <property type="match status" value="1"/>
</dbReference>